<dbReference type="InterPro" id="IPR027267">
    <property type="entry name" value="AH/BAR_dom_sf"/>
</dbReference>
<keyword evidence="1" id="KW-0175">Coiled coil</keyword>
<proteinExistence type="predicted"/>
<keyword evidence="2" id="KW-0732">Signal</keyword>
<evidence type="ECO:0000313" key="4">
    <source>
        <dbReference type="Proteomes" id="UP000006804"/>
    </source>
</evidence>
<dbReference type="KEGG" id="tta:Theth_1512"/>
<feature type="chain" id="PRO_5003366153" description="Outer membrane chaperone Skp (OmpH)" evidence="2">
    <location>
        <begin position="21"/>
        <end position="184"/>
    </location>
</feature>
<dbReference type="Proteomes" id="UP000006804">
    <property type="component" value="Chromosome"/>
</dbReference>
<gene>
    <name evidence="3" type="ORF">Theth_1512</name>
</gene>
<dbReference type="PATRIC" id="fig|688269.3.peg.1561"/>
<evidence type="ECO:0000313" key="3">
    <source>
        <dbReference type="EMBL" id="AEH51565.1"/>
    </source>
</evidence>
<dbReference type="AlphaFoldDB" id="F7YTY3"/>
<dbReference type="OrthoDB" id="50646at2"/>
<reference evidence="3 4" key="1">
    <citation type="submission" date="2010-11" db="EMBL/GenBank/DDBJ databases">
        <title>The complete genome of Thermotoga thermarum DSM 5069.</title>
        <authorList>
            <consortium name="US DOE Joint Genome Institute (JGI-PGF)"/>
            <person name="Lucas S."/>
            <person name="Copeland A."/>
            <person name="Lapidus A."/>
            <person name="Bruce D."/>
            <person name="Goodwin L."/>
            <person name="Pitluck S."/>
            <person name="Kyrpides N."/>
            <person name="Mavromatis K."/>
            <person name="Ivanova N."/>
            <person name="Zeytun A."/>
            <person name="Brettin T."/>
            <person name="Detter J.C."/>
            <person name="Tapia R."/>
            <person name="Han C."/>
            <person name="Land M."/>
            <person name="Hauser L."/>
            <person name="Markowitz V."/>
            <person name="Cheng J.-F."/>
            <person name="Hugenholtz P."/>
            <person name="Woyke T."/>
            <person name="Wu D."/>
            <person name="Spring S."/>
            <person name="Schroeder M."/>
            <person name="Brambilla E."/>
            <person name="Klenk H.-P."/>
            <person name="Eisen J.A."/>
        </authorList>
    </citation>
    <scope>NUCLEOTIDE SEQUENCE [LARGE SCALE GENOMIC DNA]</scope>
    <source>
        <strain evidence="3 4">DSM 5069</strain>
    </source>
</reference>
<sequence precursor="true">MKKFLAILLVVILASTVVLAAPMMKVKSFGPGYGPVKPWFGWQAREELRFQEKEQLKERARETLKEMYKKAFETGKLTKEQAQQILNIINEAKEKLNALQKEFEELRQKASKMTLNEYRNAVRELNQKRAEITKEAAQKIGDIVTVEQLELLRSQLRFTFKKCYVPTLNFFDEVILKALEEYAK</sequence>
<dbReference type="HOGENOM" id="CLU_1467046_0_0_0"/>
<feature type="coiled-coil region" evidence="1">
    <location>
        <begin position="50"/>
        <end position="138"/>
    </location>
</feature>
<dbReference type="SUPFAM" id="SSF103657">
    <property type="entry name" value="BAR/IMD domain-like"/>
    <property type="match status" value="1"/>
</dbReference>
<dbReference type="EMBL" id="CP002351">
    <property type="protein sequence ID" value="AEH51565.1"/>
    <property type="molecule type" value="Genomic_DNA"/>
</dbReference>
<accession>F7YTY3</accession>
<evidence type="ECO:0000256" key="2">
    <source>
        <dbReference type="SAM" id="SignalP"/>
    </source>
</evidence>
<evidence type="ECO:0000256" key="1">
    <source>
        <dbReference type="SAM" id="Coils"/>
    </source>
</evidence>
<organism evidence="3 4">
    <name type="scientific">Pseudothermotoga thermarum DSM 5069</name>
    <dbReference type="NCBI Taxonomy" id="688269"/>
    <lineage>
        <taxon>Bacteria</taxon>
        <taxon>Thermotogati</taxon>
        <taxon>Thermotogota</taxon>
        <taxon>Thermotogae</taxon>
        <taxon>Thermotogales</taxon>
        <taxon>Thermotogaceae</taxon>
        <taxon>Pseudothermotoga</taxon>
    </lineage>
</organism>
<dbReference type="RefSeq" id="WP_013932777.1">
    <property type="nucleotide sequence ID" value="NC_015707.1"/>
</dbReference>
<keyword evidence="4" id="KW-1185">Reference proteome</keyword>
<evidence type="ECO:0008006" key="5">
    <source>
        <dbReference type="Google" id="ProtNLM"/>
    </source>
</evidence>
<protein>
    <recommendedName>
        <fullName evidence="5">Outer membrane chaperone Skp (OmpH)</fullName>
    </recommendedName>
</protein>
<feature type="signal peptide" evidence="2">
    <location>
        <begin position="1"/>
        <end position="20"/>
    </location>
</feature>
<name>F7YTY3_9THEM</name>